<proteinExistence type="inferred from homology"/>
<dbReference type="GeneID" id="119744817"/>
<evidence type="ECO:0000256" key="3">
    <source>
        <dbReference type="SAM" id="MobiDB-lite"/>
    </source>
</evidence>
<dbReference type="OrthoDB" id="201362at2759"/>
<protein>
    <recommendedName>
        <fullName evidence="2">Succinate dehydrogenase assembly factor 4, mitochondrial</fullName>
    </recommendedName>
</protein>
<feature type="compositionally biased region" description="Basic and acidic residues" evidence="3">
    <location>
        <begin position="79"/>
        <end position="96"/>
    </location>
</feature>
<evidence type="ECO:0000313" key="5">
    <source>
        <dbReference type="Proteomes" id="UP000887568"/>
    </source>
</evidence>
<name>A0A914BN50_PATMI</name>
<dbReference type="AlphaFoldDB" id="A0A914BN50"/>
<dbReference type="GO" id="GO:0005739">
    <property type="term" value="C:mitochondrion"/>
    <property type="evidence" value="ECO:0007669"/>
    <property type="project" value="TreeGrafter"/>
</dbReference>
<evidence type="ECO:0000313" key="4">
    <source>
        <dbReference type="EnsemblMetazoa" id="XP_038076897.1"/>
    </source>
</evidence>
<feature type="region of interest" description="Disordered" evidence="3">
    <location>
        <begin position="60"/>
        <end position="125"/>
    </location>
</feature>
<dbReference type="InterPro" id="IPR012875">
    <property type="entry name" value="SDHF4"/>
</dbReference>
<dbReference type="PANTHER" id="PTHR28524">
    <property type="entry name" value="SUCCINATE DEHYDROGENASE ASSEMBLY FACTOR 4, MITOCHONDRIAL"/>
    <property type="match status" value="1"/>
</dbReference>
<dbReference type="Proteomes" id="UP000887568">
    <property type="component" value="Unplaced"/>
</dbReference>
<dbReference type="PANTHER" id="PTHR28524:SF3">
    <property type="entry name" value="SUCCINATE DEHYDROGENASE ASSEMBLY FACTOR 4, MITOCHONDRIAL"/>
    <property type="match status" value="1"/>
</dbReference>
<keyword evidence="5" id="KW-1185">Reference proteome</keyword>
<sequence>MAAPMVTRFVGRVLRFNPLKTSVVSAKYGIERRLIDVGHHHQNLAVTSISCAQLQYRLYSQSSPGSGKPPLKKPYTPVGKHDNPAEKHRDAEKEPLEAFPDDINPVTGERGGPKGPEPTRYGDWERKGRCIDF</sequence>
<accession>A0A914BN50</accession>
<feature type="compositionally biased region" description="Low complexity" evidence="3">
    <location>
        <begin position="60"/>
        <end position="69"/>
    </location>
</feature>
<dbReference type="OMA" id="KKPYTPV"/>
<dbReference type="GO" id="GO:0034553">
    <property type="term" value="P:mitochondrial respiratory chain complex II assembly"/>
    <property type="evidence" value="ECO:0007669"/>
    <property type="project" value="TreeGrafter"/>
</dbReference>
<reference evidence="4" key="1">
    <citation type="submission" date="2022-11" db="UniProtKB">
        <authorList>
            <consortium name="EnsemblMetazoa"/>
        </authorList>
    </citation>
    <scope>IDENTIFICATION</scope>
</reference>
<dbReference type="EnsemblMetazoa" id="XM_038220969.1">
    <property type="protein sequence ID" value="XP_038076897.1"/>
    <property type="gene ID" value="LOC119744817"/>
</dbReference>
<organism evidence="4 5">
    <name type="scientific">Patiria miniata</name>
    <name type="common">Bat star</name>
    <name type="synonym">Asterina miniata</name>
    <dbReference type="NCBI Taxonomy" id="46514"/>
    <lineage>
        <taxon>Eukaryota</taxon>
        <taxon>Metazoa</taxon>
        <taxon>Echinodermata</taxon>
        <taxon>Eleutherozoa</taxon>
        <taxon>Asterozoa</taxon>
        <taxon>Asteroidea</taxon>
        <taxon>Valvatacea</taxon>
        <taxon>Valvatida</taxon>
        <taxon>Asterinidae</taxon>
        <taxon>Patiria</taxon>
    </lineage>
</organism>
<evidence type="ECO:0000256" key="1">
    <source>
        <dbReference type="ARBA" id="ARBA00005701"/>
    </source>
</evidence>
<dbReference type="Pfam" id="PF07896">
    <property type="entry name" value="DUF1674"/>
    <property type="match status" value="1"/>
</dbReference>
<evidence type="ECO:0000256" key="2">
    <source>
        <dbReference type="ARBA" id="ARBA00022170"/>
    </source>
</evidence>
<comment type="similarity">
    <text evidence="1">Belongs to the SDHAF4 family.</text>
</comment>
<dbReference type="RefSeq" id="XP_038076897.1">
    <property type="nucleotide sequence ID" value="XM_038220969.1"/>
</dbReference>